<sequence length="98" mass="10907">MFKSFEGFTDDHGRITAWPSHRRSQHQMAILDYLTGLFEPGRIYTAAEVSTLLQDHADAALEATLLDELLDGDYLAQDERGLWRADSRPTGGSPAQGE</sequence>
<name>A0ABW1Y9D1_9DEIO</name>
<dbReference type="Proteomes" id="UP001596297">
    <property type="component" value="Unassembled WGS sequence"/>
</dbReference>
<dbReference type="EMBL" id="JBHSWD010000001">
    <property type="protein sequence ID" value="MFC6590911.1"/>
    <property type="molecule type" value="Genomic_DNA"/>
</dbReference>
<evidence type="ECO:0000313" key="3">
    <source>
        <dbReference type="Proteomes" id="UP001596297"/>
    </source>
</evidence>
<accession>A0ABW1Y9D1</accession>
<organism evidence="2 3">
    <name type="scientific">Deinococcus lacus</name>
    <dbReference type="NCBI Taxonomy" id="392561"/>
    <lineage>
        <taxon>Bacteria</taxon>
        <taxon>Thermotogati</taxon>
        <taxon>Deinococcota</taxon>
        <taxon>Deinococci</taxon>
        <taxon>Deinococcales</taxon>
        <taxon>Deinococcaceae</taxon>
        <taxon>Deinococcus</taxon>
    </lineage>
</organism>
<evidence type="ECO:0000313" key="2">
    <source>
        <dbReference type="EMBL" id="MFC6590911.1"/>
    </source>
</evidence>
<gene>
    <name evidence="2" type="ORF">ACFP81_01930</name>
</gene>
<reference evidence="3" key="1">
    <citation type="journal article" date="2019" name="Int. J. Syst. Evol. Microbiol.">
        <title>The Global Catalogue of Microorganisms (GCM) 10K type strain sequencing project: providing services to taxonomists for standard genome sequencing and annotation.</title>
        <authorList>
            <consortium name="The Broad Institute Genomics Platform"/>
            <consortium name="The Broad Institute Genome Sequencing Center for Infectious Disease"/>
            <person name="Wu L."/>
            <person name="Ma J."/>
        </authorList>
    </citation>
    <scope>NUCLEOTIDE SEQUENCE [LARGE SCALE GENOMIC DNA]</scope>
    <source>
        <strain evidence="3">CGMCC 1.15772</strain>
    </source>
</reference>
<dbReference type="Pfam" id="PF09860">
    <property type="entry name" value="DUF2087"/>
    <property type="match status" value="1"/>
</dbReference>
<evidence type="ECO:0000259" key="1">
    <source>
        <dbReference type="Pfam" id="PF09860"/>
    </source>
</evidence>
<feature type="domain" description="DUF2087" evidence="1">
    <location>
        <begin position="14"/>
        <end position="83"/>
    </location>
</feature>
<proteinExistence type="predicted"/>
<dbReference type="RefSeq" id="WP_380081918.1">
    <property type="nucleotide sequence ID" value="NZ_JBHSWD010000001.1"/>
</dbReference>
<dbReference type="InterPro" id="IPR018656">
    <property type="entry name" value="DUF2087"/>
</dbReference>
<protein>
    <submittedName>
        <fullName evidence="2">DUF2087 domain-containing protein</fullName>
    </submittedName>
</protein>
<keyword evidence="3" id="KW-1185">Reference proteome</keyword>
<comment type="caution">
    <text evidence="2">The sequence shown here is derived from an EMBL/GenBank/DDBJ whole genome shotgun (WGS) entry which is preliminary data.</text>
</comment>